<reference evidence="3" key="5">
    <citation type="submission" date="2015-06" db="UniProtKB">
        <authorList>
            <consortium name="EnsemblFungi"/>
        </authorList>
    </citation>
    <scope>IDENTIFICATION</scope>
    <source>
        <strain evidence="3">ATCC 64411</strain>
    </source>
</reference>
<name>A0A0C4DZY5_MAGP6</name>
<gene>
    <name evidence="2" type="ORF">MAPG_05648</name>
</gene>
<evidence type="ECO:0000313" key="3">
    <source>
        <dbReference type="EnsemblFungi" id="MAPG_05648T0"/>
    </source>
</evidence>
<reference evidence="3" key="4">
    <citation type="journal article" date="2015" name="G3 (Bethesda)">
        <title>Genome sequences of three phytopathogenic species of the Magnaporthaceae family of fungi.</title>
        <authorList>
            <person name="Okagaki L.H."/>
            <person name="Nunes C.C."/>
            <person name="Sailsbery J."/>
            <person name="Clay B."/>
            <person name="Brown D."/>
            <person name="John T."/>
            <person name="Oh Y."/>
            <person name="Young N."/>
            <person name="Fitzgerald M."/>
            <person name="Haas B.J."/>
            <person name="Zeng Q."/>
            <person name="Young S."/>
            <person name="Adiconis X."/>
            <person name="Fan L."/>
            <person name="Levin J.Z."/>
            <person name="Mitchell T.K."/>
            <person name="Okubara P.A."/>
            <person name="Farman M.L."/>
            <person name="Kohn L.M."/>
            <person name="Birren B."/>
            <person name="Ma L.-J."/>
            <person name="Dean R.A."/>
        </authorList>
    </citation>
    <scope>NUCLEOTIDE SEQUENCE</scope>
    <source>
        <strain evidence="3">ATCC 64411 / 73-15</strain>
    </source>
</reference>
<feature type="compositionally biased region" description="Low complexity" evidence="1">
    <location>
        <begin position="37"/>
        <end position="50"/>
    </location>
</feature>
<evidence type="ECO:0000256" key="1">
    <source>
        <dbReference type="SAM" id="MobiDB-lite"/>
    </source>
</evidence>
<feature type="region of interest" description="Disordered" evidence="1">
    <location>
        <begin position="152"/>
        <end position="171"/>
    </location>
</feature>
<feature type="region of interest" description="Disordered" evidence="1">
    <location>
        <begin position="1"/>
        <end position="103"/>
    </location>
</feature>
<evidence type="ECO:0000313" key="4">
    <source>
        <dbReference type="Proteomes" id="UP000011715"/>
    </source>
</evidence>
<reference evidence="4" key="2">
    <citation type="submission" date="2010-05" db="EMBL/GenBank/DDBJ databases">
        <title>The genome sequence of Magnaporthe poae strain ATCC 64411.</title>
        <authorList>
            <person name="Ma L.-J."/>
            <person name="Dead R."/>
            <person name="Young S."/>
            <person name="Zeng Q."/>
            <person name="Koehrsen M."/>
            <person name="Alvarado L."/>
            <person name="Berlin A."/>
            <person name="Chapman S.B."/>
            <person name="Chen Z."/>
            <person name="Freedman E."/>
            <person name="Gellesch M."/>
            <person name="Goldberg J."/>
            <person name="Griggs A."/>
            <person name="Gujja S."/>
            <person name="Heilman E.R."/>
            <person name="Heiman D."/>
            <person name="Hepburn T."/>
            <person name="Howarth C."/>
            <person name="Jen D."/>
            <person name="Larson L."/>
            <person name="Mehta T."/>
            <person name="Neiman D."/>
            <person name="Pearson M."/>
            <person name="Roberts A."/>
            <person name="Saif S."/>
            <person name="Shea T."/>
            <person name="Shenoy N."/>
            <person name="Sisk P."/>
            <person name="Stolte C."/>
            <person name="Sykes S."/>
            <person name="Walk T."/>
            <person name="White J."/>
            <person name="Yandava C."/>
            <person name="Haas B."/>
            <person name="Nusbaum C."/>
            <person name="Birren B."/>
        </authorList>
    </citation>
    <scope>NUCLEOTIDE SEQUENCE [LARGE SCALE GENOMIC DNA]</scope>
    <source>
        <strain evidence="4">ATCC 64411 / 73-15</strain>
    </source>
</reference>
<protein>
    <submittedName>
        <fullName evidence="2 3">Uncharacterized protein</fullName>
    </submittedName>
</protein>
<keyword evidence="4" id="KW-1185">Reference proteome</keyword>
<dbReference type="eggNOG" id="ENOG502RNCG">
    <property type="taxonomic scope" value="Eukaryota"/>
</dbReference>
<dbReference type="VEuPathDB" id="FungiDB:MAPG_05648"/>
<dbReference type="OrthoDB" id="10554667at2759"/>
<reference evidence="2" key="3">
    <citation type="submission" date="2011-03" db="EMBL/GenBank/DDBJ databases">
        <title>Annotation of Magnaporthe poae ATCC 64411.</title>
        <authorList>
            <person name="Ma L.-J."/>
            <person name="Dead R."/>
            <person name="Young S.K."/>
            <person name="Zeng Q."/>
            <person name="Gargeya S."/>
            <person name="Fitzgerald M."/>
            <person name="Haas B."/>
            <person name="Abouelleil A."/>
            <person name="Alvarado L."/>
            <person name="Arachchi H.M."/>
            <person name="Berlin A."/>
            <person name="Brown A."/>
            <person name="Chapman S.B."/>
            <person name="Chen Z."/>
            <person name="Dunbar C."/>
            <person name="Freedman E."/>
            <person name="Gearin G."/>
            <person name="Gellesch M."/>
            <person name="Goldberg J."/>
            <person name="Griggs A."/>
            <person name="Gujja S."/>
            <person name="Heiman D."/>
            <person name="Howarth C."/>
            <person name="Larson L."/>
            <person name="Lui A."/>
            <person name="MacDonald P.J.P."/>
            <person name="Mehta T."/>
            <person name="Montmayeur A."/>
            <person name="Murphy C."/>
            <person name="Neiman D."/>
            <person name="Pearson M."/>
            <person name="Priest M."/>
            <person name="Roberts A."/>
            <person name="Saif S."/>
            <person name="Shea T."/>
            <person name="Shenoy N."/>
            <person name="Sisk P."/>
            <person name="Stolte C."/>
            <person name="Sykes S."/>
            <person name="Yandava C."/>
            <person name="Wortman J."/>
            <person name="Nusbaum C."/>
            <person name="Birren B."/>
        </authorList>
    </citation>
    <scope>NUCLEOTIDE SEQUENCE</scope>
    <source>
        <strain evidence="2">ATCC 64411</strain>
    </source>
</reference>
<dbReference type="Proteomes" id="UP000011715">
    <property type="component" value="Unassembled WGS sequence"/>
</dbReference>
<accession>A0A0C4DZY5</accession>
<dbReference type="EMBL" id="GL876969">
    <property type="protein sequence ID" value="KLU86636.1"/>
    <property type="molecule type" value="Genomic_DNA"/>
</dbReference>
<reference evidence="2" key="1">
    <citation type="submission" date="2010-05" db="EMBL/GenBank/DDBJ databases">
        <title>The Genome Sequence of Magnaporthe poae strain ATCC 64411.</title>
        <authorList>
            <consortium name="The Broad Institute Genome Sequencing Platform"/>
            <consortium name="Broad Institute Genome Sequencing Center for Infectious Disease"/>
            <person name="Ma L.-J."/>
            <person name="Dead R."/>
            <person name="Young S."/>
            <person name="Zeng Q."/>
            <person name="Koehrsen M."/>
            <person name="Alvarado L."/>
            <person name="Berlin A."/>
            <person name="Chapman S.B."/>
            <person name="Chen Z."/>
            <person name="Freedman E."/>
            <person name="Gellesch M."/>
            <person name="Goldberg J."/>
            <person name="Griggs A."/>
            <person name="Gujja S."/>
            <person name="Heilman E.R."/>
            <person name="Heiman D."/>
            <person name="Hepburn T."/>
            <person name="Howarth C."/>
            <person name="Jen D."/>
            <person name="Larson L."/>
            <person name="Mehta T."/>
            <person name="Neiman D."/>
            <person name="Pearson M."/>
            <person name="Roberts A."/>
            <person name="Saif S."/>
            <person name="Shea T."/>
            <person name="Shenoy N."/>
            <person name="Sisk P."/>
            <person name="Stolte C."/>
            <person name="Sykes S."/>
            <person name="Walk T."/>
            <person name="White J."/>
            <person name="Yandava C."/>
            <person name="Haas B."/>
            <person name="Nusbaum C."/>
            <person name="Birren B."/>
        </authorList>
    </citation>
    <scope>NUCLEOTIDE SEQUENCE</scope>
    <source>
        <strain evidence="2">ATCC 64411</strain>
    </source>
</reference>
<dbReference type="EnsemblFungi" id="MAPG_05648T0">
    <property type="protein sequence ID" value="MAPG_05648T0"/>
    <property type="gene ID" value="MAPG_05648"/>
</dbReference>
<organism evidence="3 4">
    <name type="scientific">Magnaporthiopsis poae (strain ATCC 64411 / 73-15)</name>
    <name type="common">Kentucky bluegrass fungus</name>
    <name type="synonym">Magnaporthe poae</name>
    <dbReference type="NCBI Taxonomy" id="644358"/>
    <lineage>
        <taxon>Eukaryota</taxon>
        <taxon>Fungi</taxon>
        <taxon>Dikarya</taxon>
        <taxon>Ascomycota</taxon>
        <taxon>Pezizomycotina</taxon>
        <taxon>Sordariomycetes</taxon>
        <taxon>Sordariomycetidae</taxon>
        <taxon>Magnaporthales</taxon>
        <taxon>Magnaporthaceae</taxon>
        <taxon>Magnaporthiopsis</taxon>
    </lineage>
</organism>
<proteinExistence type="predicted"/>
<evidence type="ECO:0000313" key="2">
    <source>
        <dbReference type="EMBL" id="KLU86636.1"/>
    </source>
</evidence>
<dbReference type="AlphaFoldDB" id="A0A0C4DZY5"/>
<dbReference type="EMBL" id="ADBL01001352">
    <property type="status" value="NOT_ANNOTATED_CDS"/>
    <property type="molecule type" value="Genomic_DNA"/>
</dbReference>
<sequence length="194" mass="21322">MFHNEHSVRAQSQPRRSERLRATAFRAGVAKPTPPRSAAASISSQESEAILNAALKGRSGTKRLPGTKPALKTPSTHGMGGRATPPPSPSRSPSSDRPPRRYPNITCFRHKQHGTHIIRIEQCRNPSLRTSVFTGAQGQRVVRIERLPLEPGAGIRAPPDPLAERSSVPRSTGRRLEHFMEGDRHFIRVQLGST</sequence>